<accession>A0A9N9B3Q9</accession>
<feature type="compositionally biased region" description="Low complexity" evidence="1">
    <location>
        <begin position="168"/>
        <end position="184"/>
    </location>
</feature>
<keyword evidence="3" id="KW-1185">Reference proteome</keyword>
<feature type="region of interest" description="Disordered" evidence="1">
    <location>
        <begin position="258"/>
        <end position="290"/>
    </location>
</feature>
<protein>
    <submittedName>
        <fullName evidence="2">17544_t:CDS:1</fullName>
    </submittedName>
</protein>
<dbReference type="AlphaFoldDB" id="A0A9N9B3Q9"/>
<feature type="compositionally biased region" description="Polar residues" evidence="1">
    <location>
        <begin position="335"/>
        <end position="361"/>
    </location>
</feature>
<name>A0A9N9B3Q9_9GLOM</name>
<feature type="compositionally biased region" description="Polar residues" evidence="1">
    <location>
        <begin position="122"/>
        <end position="133"/>
    </location>
</feature>
<feature type="region of interest" description="Disordered" evidence="1">
    <location>
        <begin position="335"/>
        <end position="383"/>
    </location>
</feature>
<proteinExistence type="predicted"/>
<sequence length="411" mass="47322">MVESLVHTTEQIVSDSEFEDEFRRIQSKHYSEHKGLESKHDGDREKLKQEHDNEFKQLKDKQYLELGKFASNSLHHRQNRKHSKKQKEFRNEQYQELRRFASNPSHNRQSRKRPRKQELKEFTSNSLGRQNRQNSREQDTKISVPSCSNTYPTPSSSSAEQQDMNLFQTTNQSSNQPNQYSYNNCLITPSGPSKKPTVEQPNQYLSCHNSSETNPNLIKWPFSGFSVNACTFSNLSTYHTPSGPSVEQQDIDLFITANQPSNQPNQYLYNPYLSTPSDPSREPTTEQQRQYLPYHSSSETNPNFEGWLFAGLSTNDCVFGTLHYPRTYLIPSGTSAEQQDINPFSTTNQPSNNTCLSTPSGPSRKPTNEQPSQHLPYHSSSETNPNLERWSFVRFNTNNCTFGITYYLNAT</sequence>
<feature type="region of interest" description="Disordered" evidence="1">
    <location>
        <begin position="28"/>
        <end position="201"/>
    </location>
</feature>
<dbReference type="Proteomes" id="UP000789405">
    <property type="component" value="Unassembled WGS sequence"/>
</dbReference>
<feature type="compositionally biased region" description="Polar residues" evidence="1">
    <location>
        <begin position="368"/>
        <end position="383"/>
    </location>
</feature>
<feature type="compositionally biased region" description="Basic residues" evidence="1">
    <location>
        <begin position="74"/>
        <end position="85"/>
    </location>
</feature>
<feature type="compositionally biased region" description="Polar residues" evidence="1">
    <location>
        <begin position="258"/>
        <end position="278"/>
    </location>
</feature>
<feature type="compositionally biased region" description="Basic and acidic residues" evidence="1">
    <location>
        <begin position="28"/>
        <end position="63"/>
    </location>
</feature>
<evidence type="ECO:0000256" key="1">
    <source>
        <dbReference type="SAM" id="MobiDB-lite"/>
    </source>
</evidence>
<dbReference type="EMBL" id="CAJVPY010002212">
    <property type="protein sequence ID" value="CAG8552379.1"/>
    <property type="molecule type" value="Genomic_DNA"/>
</dbReference>
<evidence type="ECO:0000313" key="2">
    <source>
        <dbReference type="EMBL" id="CAG8552379.1"/>
    </source>
</evidence>
<dbReference type="OrthoDB" id="2417209at2759"/>
<organism evidence="2 3">
    <name type="scientific">Dentiscutata erythropus</name>
    <dbReference type="NCBI Taxonomy" id="1348616"/>
    <lineage>
        <taxon>Eukaryota</taxon>
        <taxon>Fungi</taxon>
        <taxon>Fungi incertae sedis</taxon>
        <taxon>Mucoromycota</taxon>
        <taxon>Glomeromycotina</taxon>
        <taxon>Glomeromycetes</taxon>
        <taxon>Diversisporales</taxon>
        <taxon>Gigasporaceae</taxon>
        <taxon>Dentiscutata</taxon>
    </lineage>
</organism>
<feature type="compositionally biased region" description="Polar residues" evidence="1">
    <location>
        <begin position="141"/>
        <end position="167"/>
    </location>
</feature>
<comment type="caution">
    <text evidence="2">The sequence shown here is derived from an EMBL/GenBank/DDBJ whole genome shotgun (WGS) entry which is preliminary data.</text>
</comment>
<feature type="compositionally biased region" description="Basic and acidic residues" evidence="1">
    <location>
        <begin position="86"/>
        <end position="99"/>
    </location>
</feature>
<reference evidence="2" key="1">
    <citation type="submission" date="2021-06" db="EMBL/GenBank/DDBJ databases">
        <authorList>
            <person name="Kallberg Y."/>
            <person name="Tangrot J."/>
            <person name="Rosling A."/>
        </authorList>
    </citation>
    <scope>NUCLEOTIDE SEQUENCE</scope>
    <source>
        <strain evidence="2">MA453B</strain>
    </source>
</reference>
<evidence type="ECO:0000313" key="3">
    <source>
        <dbReference type="Proteomes" id="UP000789405"/>
    </source>
</evidence>
<gene>
    <name evidence="2" type="ORF">DERYTH_LOCUS5331</name>
</gene>